<evidence type="ECO:0000313" key="1">
    <source>
        <dbReference type="EMBL" id="KAI8442244.1"/>
    </source>
</evidence>
<accession>A0ACC0L1G6</accession>
<evidence type="ECO:0000313" key="2">
    <source>
        <dbReference type="Proteomes" id="UP001064048"/>
    </source>
</evidence>
<gene>
    <name evidence="1" type="ORF">MSG28_005815</name>
</gene>
<reference evidence="1 2" key="1">
    <citation type="journal article" date="2022" name="Genome Biol. Evol.">
        <title>The Spruce Budworm Genome: Reconstructing the Evolutionary History of Antifreeze Proteins.</title>
        <authorList>
            <person name="Beliveau C."/>
            <person name="Gagne P."/>
            <person name="Picq S."/>
            <person name="Vernygora O."/>
            <person name="Keeling C.I."/>
            <person name="Pinkney K."/>
            <person name="Doucet D."/>
            <person name="Wen F."/>
            <person name="Johnston J.S."/>
            <person name="Maaroufi H."/>
            <person name="Boyle B."/>
            <person name="Laroche J."/>
            <person name="Dewar K."/>
            <person name="Juretic N."/>
            <person name="Blackburn G."/>
            <person name="Nisole A."/>
            <person name="Brunet B."/>
            <person name="Brandao M."/>
            <person name="Lumley L."/>
            <person name="Duan J."/>
            <person name="Quan G."/>
            <person name="Lucarotti C.J."/>
            <person name="Roe A.D."/>
            <person name="Sperling F.A.H."/>
            <person name="Levesque R.C."/>
            <person name="Cusson M."/>
        </authorList>
    </citation>
    <scope>NUCLEOTIDE SEQUENCE [LARGE SCALE GENOMIC DNA]</scope>
    <source>
        <strain evidence="1">Glfc:IPQL:Cfum</strain>
    </source>
</reference>
<comment type="caution">
    <text evidence="1">The sequence shown here is derived from an EMBL/GenBank/DDBJ whole genome shotgun (WGS) entry which is preliminary data.</text>
</comment>
<protein>
    <submittedName>
        <fullName evidence="1">Uncharacterized protein</fullName>
    </submittedName>
</protein>
<dbReference type="EMBL" id="CM046109">
    <property type="protein sequence ID" value="KAI8442244.1"/>
    <property type="molecule type" value="Genomic_DNA"/>
</dbReference>
<dbReference type="Proteomes" id="UP001064048">
    <property type="component" value="Chromosome 9"/>
</dbReference>
<name>A0ACC0L1G6_CHOFU</name>
<proteinExistence type="predicted"/>
<sequence>MNPMVRKAGFLLPDLGQAFGPWRRSLAALTYFYWSNLKENAIIVACLALACGAQASQGWAGPPANIALSQDGRNILDTPEVAQARAAHLSALQQASQNNPNPQDDGSYDPRWDSEEYWQRAEQPKWNAAPAQQWNAPAHQQWNAAPAHQQWNAAPAHQQWNAAPAPAPVAETPEVAQARAAHLAALSAAKSAAPAQQWNAPAHQQWNAPAQQQWNAAPAHQQWNGAPSWQGAPAHQAANIRLSHDGSGILETPEVAAARAAHLAAHAQAAHAAPAQGPQQHW</sequence>
<organism evidence="1 2">
    <name type="scientific">Choristoneura fumiferana</name>
    <name type="common">Spruce budworm moth</name>
    <name type="synonym">Archips fumiferana</name>
    <dbReference type="NCBI Taxonomy" id="7141"/>
    <lineage>
        <taxon>Eukaryota</taxon>
        <taxon>Metazoa</taxon>
        <taxon>Ecdysozoa</taxon>
        <taxon>Arthropoda</taxon>
        <taxon>Hexapoda</taxon>
        <taxon>Insecta</taxon>
        <taxon>Pterygota</taxon>
        <taxon>Neoptera</taxon>
        <taxon>Endopterygota</taxon>
        <taxon>Lepidoptera</taxon>
        <taxon>Glossata</taxon>
        <taxon>Ditrysia</taxon>
        <taxon>Tortricoidea</taxon>
        <taxon>Tortricidae</taxon>
        <taxon>Tortricinae</taxon>
        <taxon>Choristoneura</taxon>
    </lineage>
</organism>
<keyword evidence="2" id="KW-1185">Reference proteome</keyword>